<keyword evidence="1 6" id="KW-0963">Cytoplasm</keyword>
<gene>
    <name evidence="8" type="ORF">SAMN05421813_10988</name>
</gene>
<dbReference type="InterPro" id="IPR050210">
    <property type="entry name" value="tRNA_Adenine-N(6)_MTase"/>
</dbReference>
<evidence type="ECO:0000259" key="7">
    <source>
        <dbReference type="Pfam" id="PF05175"/>
    </source>
</evidence>
<dbReference type="GO" id="GO:0003676">
    <property type="term" value="F:nucleic acid binding"/>
    <property type="evidence" value="ECO:0007669"/>
    <property type="project" value="InterPro"/>
</dbReference>
<accession>A0A1G9S613</accession>
<evidence type="ECO:0000313" key="8">
    <source>
        <dbReference type="EMBL" id="SDM30953.1"/>
    </source>
</evidence>
<comment type="function">
    <text evidence="6">Specifically methylates the adenine in position 37 of tRNA(1)(Val) (anticodon cmo5UAC).</text>
</comment>
<evidence type="ECO:0000256" key="1">
    <source>
        <dbReference type="ARBA" id="ARBA00022490"/>
    </source>
</evidence>
<feature type="domain" description="Methyltransferase small" evidence="7">
    <location>
        <begin position="26"/>
        <end position="160"/>
    </location>
</feature>
<keyword evidence="9" id="KW-1185">Reference proteome</keyword>
<evidence type="ECO:0000256" key="6">
    <source>
        <dbReference type="HAMAP-Rule" id="MF_01872"/>
    </source>
</evidence>
<dbReference type="CDD" id="cd02440">
    <property type="entry name" value="AdoMet_MTases"/>
    <property type="match status" value="1"/>
</dbReference>
<comment type="subcellular location">
    <subcellularLocation>
        <location evidence="6">Cytoplasm</location>
    </subcellularLocation>
</comment>
<dbReference type="InterPro" id="IPR002052">
    <property type="entry name" value="DNA_methylase_N6_adenine_CS"/>
</dbReference>
<evidence type="ECO:0000313" key="9">
    <source>
        <dbReference type="Proteomes" id="UP000199226"/>
    </source>
</evidence>
<dbReference type="GO" id="GO:0008033">
    <property type="term" value="P:tRNA processing"/>
    <property type="evidence" value="ECO:0007669"/>
    <property type="project" value="UniProtKB-UniRule"/>
</dbReference>
<dbReference type="EC" id="2.1.1.223" evidence="6"/>
<dbReference type="Gene3D" id="3.40.50.150">
    <property type="entry name" value="Vaccinia Virus protein VP39"/>
    <property type="match status" value="1"/>
</dbReference>
<dbReference type="AlphaFoldDB" id="A0A1G9S613"/>
<keyword evidence="3 6" id="KW-0808">Transferase</keyword>
<dbReference type="STRING" id="990371.SAMN05421813_10988"/>
<keyword evidence="5 6" id="KW-0819">tRNA processing</keyword>
<dbReference type="GO" id="GO:0032259">
    <property type="term" value="P:methylation"/>
    <property type="evidence" value="ECO:0007669"/>
    <property type="project" value="UniProtKB-KW"/>
</dbReference>
<dbReference type="PROSITE" id="PS00092">
    <property type="entry name" value="N6_MTASE"/>
    <property type="match status" value="1"/>
</dbReference>
<comment type="similarity">
    <text evidence="6">Belongs to the methyltransferase superfamily. tRNA (adenine-N(6)-)-methyltransferase family.</text>
</comment>
<evidence type="ECO:0000256" key="4">
    <source>
        <dbReference type="ARBA" id="ARBA00022691"/>
    </source>
</evidence>
<dbReference type="PRINTS" id="PR00507">
    <property type="entry name" value="N12N6MTFRASE"/>
</dbReference>
<proteinExistence type="inferred from homology"/>
<protein>
    <recommendedName>
        <fullName evidence="6">tRNA1(Val) (adenine(37)-N6)-methyltransferase</fullName>
        <ecNumber evidence="6">2.1.1.223</ecNumber>
    </recommendedName>
    <alternativeName>
        <fullName evidence="6">tRNA m6A37 methyltransferase</fullName>
    </alternativeName>
</protein>
<dbReference type="PANTHER" id="PTHR47739:SF1">
    <property type="entry name" value="TRNA1(VAL) (ADENINE(37)-N6)-METHYLTRANSFERASE"/>
    <property type="match status" value="1"/>
</dbReference>
<keyword evidence="2 6" id="KW-0489">Methyltransferase</keyword>
<dbReference type="GO" id="GO:0016430">
    <property type="term" value="F:tRNA (adenine-N6)-methyltransferase activity"/>
    <property type="evidence" value="ECO:0007669"/>
    <property type="project" value="UniProtKB-UniRule"/>
</dbReference>
<dbReference type="InterPro" id="IPR007848">
    <property type="entry name" value="Small_mtfrase_dom"/>
</dbReference>
<dbReference type="OrthoDB" id="5383291at2"/>
<evidence type="ECO:0000256" key="5">
    <source>
        <dbReference type="ARBA" id="ARBA00022694"/>
    </source>
</evidence>
<evidence type="ECO:0000256" key="2">
    <source>
        <dbReference type="ARBA" id="ARBA00022603"/>
    </source>
</evidence>
<name>A0A1G9S613_9SPHI</name>
<evidence type="ECO:0000256" key="3">
    <source>
        <dbReference type="ARBA" id="ARBA00022679"/>
    </source>
</evidence>
<organism evidence="8 9">
    <name type="scientific">Daejeonella rubra</name>
    <dbReference type="NCBI Taxonomy" id="990371"/>
    <lineage>
        <taxon>Bacteria</taxon>
        <taxon>Pseudomonadati</taxon>
        <taxon>Bacteroidota</taxon>
        <taxon>Sphingobacteriia</taxon>
        <taxon>Sphingobacteriales</taxon>
        <taxon>Sphingobacteriaceae</taxon>
        <taxon>Daejeonella</taxon>
    </lineage>
</organism>
<dbReference type="InterPro" id="IPR029063">
    <property type="entry name" value="SAM-dependent_MTases_sf"/>
</dbReference>
<dbReference type="Proteomes" id="UP000199226">
    <property type="component" value="Unassembled WGS sequence"/>
</dbReference>
<comment type="catalytic activity">
    <reaction evidence="6">
        <text>adenosine(37) in tRNA1(Val) + S-adenosyl-L-methionine = N(6)-methyladenosine(37) in tRNA1(Val) + S-adenosyl-L-homocysteine + H(+)</text>
        <dbReference type="Rhea" id="RHEA:43160"/>
        <dbReference type="Rhea" id="RHEA-COMP:10369"/>
        <dbReference type="Rhea" id="RHEA-COMP:10370"/>
        <dbReference type="ChEBI" id="CHEBI:15378"/>
        <dbReference type="ChEBI" id="CHEBI:57856"/>
        <dbReference type="ChEBI" id="CHEBI:59789"/>
        <dbReference type="ChEBI" id="CHEBI:74411"/>
        <dbReference type="ChEBI" id="CHEBI:74449"/>
        <dbReference type="EC" id="2.1.1.223"/>
    </reaction>
</comment>
<dbReference type="InterPro" id="IPR022882">
    <property type="entry name" value="tRNA_adenine-N6_MeTrfase"/>
</dbReference>
<keyword evidence="4 6" id="KW-0949">S-adenosyl-L-methionine</keyword>
<dbReference type="EMBL" id="FNHH01000009">
    <property type="protein sequence ID" value="SDM30953.1"/>
    <property type="molecule type" value="Genomic_DNA"/>
</dbReference>
<sequence length="237" mass="26564">MASIFQFKQFSIDQTDCAMKVNTDGVLLAALVDSDAPAQILDVGTGTGLIALMLAQRFPLALIDAVEIDDKAAKTAESNFFGSPFSKRSRLFHISIEEYFLNYNGQYDLIVSNPPFFINSLRSEDPAKGIARHTNKSFFENLLKESANKLSDKGLLFIILPIETSELVKKLIVSIPKLKVKREIMIHSFSESSPHRKILAIGFGISEPIKNKFVIYEKAGIYTSEYRTLLKDFLTIF</sequence>
<dbReference type="GO" id="GO:0005737">
    <property type="term" value="C:cytoplasm"/>
    <property type="evidence" value="ECO:0007669"/>
    <property type="project" value="UniProtKB-SubCell"/>
</dbReference>
<dbReference type="PANTHER" id="PTHR47739">
    <property type="entry name" value="TRNA1(VAL) (ADENINE(37)-N6)-METHYLTRANSFERASE"/>
    <property type="match status" value="1"/>
</dbReference>
<reference evidence="9" key="1">
    <citation type="submission" date="2016-10" db="EMBL/GenBank/DDBJ databases">
        <authorList>
            <person name="Varghese N."/>
            <person name="Submissions S."/>
        </authorList>
    </citation>
    <scope>NUCLEOTIDE SEQUENCE [LARGE SCALE GENOMIC DNA]</scope>
    <source>
        <strain evidence="9">DSM 24536</strain>
    </source>
</reference>
<dbReference type="HAMAP" id="MF_01872">
    <property type="entry name" value="tRNA_methyltr_YfiC"/>
    <property type="match status" value="1"/>
</dbReference>
<dbReference type="SUPFAM" id="SSF53335">
    <property type="entry name" value="S-adenosyl-L-methionine-dependent methyltransferases"/>
    <property type="match status" value="1"/>
</dbReference>
<dbReference type="Pfam" id="PF05175">
    <property type="entry name" value="MTS"/>
    <property type="match status" value="1"/>
</dbReference>